<name>A0ABW2KCZ0_9ACTN</name>
<dbReference type="SUPFAM" id="SSF53850">
    <property type="entry name" value="Periplasmic binding protein-like II"/>
    <property type="match status" value="1"/>
</dbReference>
<dbReference type="InterPro" id="IPR030678">
    <property type="entry name" value="Peptide/Ni-bd"/>
</dbReference>
<keyword evidence="2" id="KW-0732">Signal</keyword>
<dbReference type="InterPro" id="IPR000914">
    <property type="entry name" value="SBP_5_dom"/>
</dbReference>
<gene>
    <name evidence="4" type="ORF">ACFQRF_05265</name>
</gene>
<evidence type="ECO:0000313" key="5">
    <source>
        <dbReference type="Proteomes" id="UP001596540"/>
    </source>
</evidence>
<dbReference type="PANTHER" id="PTHR30290">
    <property type="entry name" value="PERIPLASMIC BINDING COMPONENT OF ABC TRANSPORTER"/>
    <property type="match status" value="1"/>
</dbReference>
<dbReference type="Gene3D" id="3.10.105.10">
    <property type="entry name" value="Dipeptide-binding Protein, Domain 3"/>
    <property type="match status" value="1"/>
</dbReference>
<dbReference type="PROSITE" id="PS51257">
    <property type="entry name" value="PROKAR_LIPOPROTEIN"/>
    <property type="match status" value="1"/>
</dbReference>
<evidence type="ECO:0000256" key="1">
    <source>
        <dbReference type="SAM" id="MobiDB-lite"/>
    </source>
</evidence>
<dbReference type="RefSeq" id="WP_379869317.1">
    <property type="nucleotide sequence ID" value="NZ_JBHTBH010000002.1"/>
</dbReference>
<dbReference type="InterPro" id="IPR039424">
    <property type="entry name" value="SBP_5"/>
</dbReference>
<feature type="domain" description="Solute-binding protein family 5" evidence="3">
    <location>
        <begin position="74"/>
        <end position="416"/>
    </location>
</feature>
<proteinExistence type="predicted"/>
<dbReference type="Pfam" id="PF00496">
    <property type="entry name" value="SBP_bac_5"/>
    <property type="match status" value="1"/>
</dbReference>
<evidence type="ECO:0000256" key="2">
    <source>
        <dbReference type="SAM" id="SignalP"/>
    </source>
</evidence>
<reference evidence="5" key="1">
    <citation type="journal article" date="2019" name="Int. J. Syst. Evol. Microbiol.">
        <title>The Global Catalogue of Microorganisms (GCM) 10K type strain sequencing project: providing services to taxonomists for standard genome sequencing and annotation.</title>
        <authorList>
            <consortium name="The Broad Institute Genomics Platform"/>
            <consortium name="The Broad Institute Genome Sequencing Center for Infectious Disease"/>
            <person name="Wu L."/>
            <person name="Ma J."/>
        </authorList>
    </citation>
    <scope>NUCLEOTIDE SEQUENCE [LARGE SCALE GENOMIC DNA]</scope>
    <source>
        <strain evidence="5">CGMCC 4.7382</strain>
    </source>
</reference>
<feature type="signal peptide" evidence="2">
    <location>
        <begin position="1"/>
        <end position="20"/>
    </location>
</feature>
<organism evidence="4 5">
    <name type="scientific">Marinactinospora rubrisoli</name>
    <dbReference type="NCBI Taxonomy" id="2715399"/>
    <lineage>
        <taxon>Bacteria</taxon>
        <taxon>Bacillati</taxon>
        <taxon>Actinomycetota</taxon>
        <taxon>Actinomycetes</taxon>
        <taxon>Streptosporangiales</taxon>
        <taxon>Nocardiopsidaceae</taxon>
        <taxon>Marinactinospora</taxon>
    </lineage>
</organism>
<dbReference type="Proteomes" id="UP001596540">
    <property type="component" value="Unassembled WGS sequence"/>
</dbReference>
<evidence type="ECO:0000313" key="4">
    <source>
        <dbReference type="EMBL" id="MFC7327145.1"/>
    </source>
</evidence>
<dbReference type="EMBL" id="JBHTBH010000002">
    <property type="protein sequence ID" value="MFC7327145.1"/>
    <property type="molecule type" value="Genomic_DNA"/>
</dbReference>
<sequence length="495" mass="51353">MPPVRRLAPAAVALALAATAGCFTGDPAPGAGRIRLALAFPPVAAMSPYSDDAGLLTRLGVGEPLVELDGDGAPRPLLATAWRRTGDTTWELTLREDVVFHDGTPMTAEHAAAALRHAAEAAPAPRALAGEELTVTATGEYTLRVETADPDPVLVQRLSSPELVVLAPAAYRADAGSPDPVGTGTGPYELRQVNGVSTAALDANPDHRDGPPAAPGLDVRFVPDAASRAGALRAGEADVIDSVPISQLPALTGRTVLEVPLPRTVNLYLNSGDGPFTDSGLRAAAAAAVDPEPIVEAIYEGRADAGQGLFGPASPWTADRPRPPARSADPTGPDGERITLATYSDRAELPEIASVVAGDLRAAGFAVEVVVREYSTMETDLLAGGFDAVIGNRSYLLDVGDPVGYLAADWSCDGSYNLAAFCDPEVDRRIAAAAEQESVADRERAALEIEAELLARDVAVPISHERALLGVAENVTGVAEDPTERTLITAETTRS</sequence>
<dbReference type="PANTHER" id="PTHR30290:SF65">
    <property type="entry name" value="MONOACYL PHOSPHATIDYLINOSITOL TETRAMANNOSIDE-BINDING PROTEIN LPQW-RELATED"/>
    <property type="match status" value="1"/>
</dbReference>
<comment type="caution">
    <text evidence="4">The sequence shown here is derived from an EMBL/GenBank/DDBJ whole genome shotgun (WGS) entry which is preliminary data.</text>
</comment>
<feature type="chain" id="PRO_5047147368" evidence="2">
    <location>
        <begin position="21"/>
        <end position="495"/>
    </location>
</feature>
<dbReference type="Gene3D" id="3.40.190.10">
    <property type="entry name" value="Periplasmic binding protein-like II"/>
    <property type="match status" value="1"/>
</dbReference>
<protein>
    <submittedName>
        <fullName evidence="4">ABC transporter substrate-binding protein</fullName>
    </submittedName>
</protein>
<dbReference type="PIRSF" id="PIRSF002741">
    <property type="entry name" value="MppA"/>
    <property type="match status" value="1"/>
</dbReference>
<evidence type="ECO:0000259" key="3">
    <source>
        <dbReference type="Pfam" id="PF00496"/>
    </source>
</evidence>
<accession>A0ABW2KCZ0</accession>
<keyword evidence="5" id="KW-1185">Reference proteome</keyword>
<feature type="region of interest" description="Disordered" evidence="1">
    <location>
        <begin position="311"/>
        <end position="336"/>
    </location>
</feature>